<reference evidence="5 6" key="1">
    <citation type="journal article" date="2016" name="Nat. Commun.">
        <title>Thousands of microbial genomes shed light on interconnected biogeochemical processes in an aquifer system.</title>
        <authorList>
            <person name="Anantharaman K."/>
            <person name="Brown C.T."/>
            <person name="Hug L.A."/>
            <person name="Sharon I."/>
            <person name="Castelle C.J."/>
            <person name="Probst A.J."/>
            <person name="Thomas B.C."/>
            <person name="Singh A."/>
            <person name="Wilkins M.J."/>
            <person name="Karaoz U."/>
            <person name="Brodie E.L."/>
            <person name="Williams K.H."/>
            <person name="Hubbard S.S."/>
            <person name="Banfield J.F."/>
        </authorList>
    </citation>
    <scope>NUCLEOTIDE SEQUENCE [LARGE SCALE GENOMIC DNA]</scope>
</reference>
<evidence type="ECO:0000313" key="5">
    <source>
        <dbReference type="EMBL" id="OHA54239.1"/>
    </source>
</evidence>
<dbReference type="PROSITE" id="PS00653">
    <property type="entry name" value="GLYCOSYL_HYDROL_F1_2"/>
    <property type="match status" value="1"/>
</dbReference>
<comment type="similarity">
    <text evidence="1 4">Belongs to the glycosyl hydrolase 1 family.</text>
</comment>
<dbReference type="SUPFAM" id="SSF51445">
    <property type="entry name" value="(Trans)glycosidases"/>
    <property type="match status" value="1"/>
</dbReference>
<keyword evidence="2" id="KW-0378">Hydrolase</keyword>
<dbReference type="InterPro" id="IPR033132">
    <property type="entry name" value="GH_1_N_CS"/>
</dbReference>
<dbReference type="InterPro" id="IPR017853">
    <property type="entry name" value="GH"/>
</dbReference>
<dbReference type="PANTHER" id="PTHR10353:SF209">
    <property type="entry name" value="GALACTOLIPID GALACTOSYLTRANSFERASE SFR2, CHLOROPLASTIC"/>
    <property type="match status" value="1"/>
</dbReference>
<protein>
    <recommendedName>
        <fullName evidence="7">Beta-glucosidase</fullName>
    </recommendedName>
</protein>
<sequence length="398" mass="46513">MVKSNGVGFLWGSATSAYQVEGGNIWSDWHFWEKQRGLEQCGQAVRHYEKFAEDFTLAKQLGQNAHRFSMEWARIETAPGQISQSEIEHYRQVIKTLKSLNLKICLTLHHFTLPQWLANQGGWENNQAIEYFKRYVQLVVKEFGSDIDLWVTINEPLVLATEGYLYGHWPPQVKSYRRMIKVVNNLAQAHQEAYKIIHEALPQARVGLAHNFFSLEPYRRWFILDEWATIRADNFWNKWLMKLTTGSHDFIGVNYYFHQRVLFSFNWSRGFVAFADPKKLNKEISSLGWEVYPSGLGEVLLTIWQRYHLPLYVTENGIDAQSEAQRASFITRSVAAVKQAQKQGAEVKGYFYWSLLDNFEWDKGYQPKFGLIEVDRKTFVRTPRESARVYAEICSDKI</sequence>
<evidence type="ECO:0008006" key="7">
    <source>
        <dbReference type="Google" id="ProtNLM"/>
    </source>
</evidence>
<dbReference type="Gene3D" id="3.20.20.80">
    <property type="entry name" value="Glycosidases"/>
    <property type="match status" value="1"/>
</dbReference>
<gene>
    <name evidence="5" type="ORF">A2226_00820</name>
</gene>
<accession>A0A1G2Q2H2</accession>
<evidence type="ECO:0000313" key="6">
    <source>
        <dbReference type="Proteomes" id="UP000178936"/>
    </source>
</evidence>
<evidence type="ECO:0000256" key="2">
    <source>
        <dbReference type="ARBA" id="ARBA00022801"/>
    </source>
</evidence>
<dbReference type="PRINTS" id="PR00131">
    <property type="entry name" value="GLHYDRLASE1"/>
</dbReference>
<comment type="caution">
    <text evidence="5">The sequence shown here is derived from an EMBL/GenBank/DDBJ whole genome shotgun (WGS) entry which is preliminary data.</text>
</comment>
<evidence type="ECO:0000256" key="3">
    <source>
        <dbReference type="ARBA" id="ARBA00023295"/>
    </source>
</evidence>
<dbReference type="InterPro" id="IPR001360">
    <property type="entry name" value="Glyco_hydro_1"/>
</dbReference>
<dbReference type="PANTHER" id="PTHR10353">
    <property type="entry name" value="GLYCOSYL HYDROLASE"/>
    <property type="match status" value="1"/>
</dbReference>
<proteinExistence type="inferred from homology"/>
<dbReference type="GO" id="GO:0008422">
    <property type="term" value="F:beta-glucosidase activity"/>
    <property type="evidence" value="ECO:0007669"/>
    <property type="project" value="TreeGrafter"/>
</dbReference>
<organism evidence="5 6">
    <name type="scientific">Candidatus Veblenbacteria bacterium RIFOXYA2_FULL_43_9</name>
    <dbReference type="NCBI Taxonomy" id="1802425"/>
    <lineage>
        <taxon>Bacteria</taxon>
        <taxon>Candidatus Vebleniibacteriota</taxon>
    </lineage>
</organism>
<keyword evidence="3" id="KW-0326">Glycosidase</keyword>
<dbReference type="AlphaFoldDB" id="A0A1G2Q2H2"/>
<name>A0A1G2Q2H2_9BACT</name>
<dbReference type="GO" id="GO:0005975">
    <property type="term" value="P:carbohydrate metabolic process"/>
    <property type="evidence" value="ECO:0007669"/>
    <property type="project" value="InterPro"/>
</dbReference>
<evidence type="ECO:0000256" key="4">
    <source>
        <dbReference type="RuleBase" id="RU003690"/>
    </source>
</evidence>
<dbReference type="EMBL" id="MHTB01000054">
    <property type="protein sequence ID" value="OHA54239.1"/>
    <property type="molecule type" value="Genomic_DNA"/>
</dbReference>
<dbReference type="Pfam" id="PF00232">
    <property type="entry name" value="Glyco_hydro_1"/>
    <property type="match status" value="2"/>
</dbReference>
<dbReference type="Proteomes" id="UP000178936">
    <property type="component" value="Unassembled WGS sequence"/>
</dbReference>
<evidence type="ECO:0000256" key="1">
    <source>
        <dbReference type="ARBA" id="ARBA00010838"/>
    </source>
</evidence>